<dbReference type="EMBL" id="CAKASE010000066">
    <property type="protein sequence ID" value="CAG9570798.1"/>
    <property type="molecule type" value="Genomic_DNA"/>
</dbReference>
<evidence type="ECO:0000313" key="15">
    <source>
        <dbReference type="Proteomes" id="UP000789524"/>
    </source>
</evidence>
<dbReference type="SMART" id="SM00558">
    <property type="entry name" value="JmjC"/>
    <property type="match status" value="1"/>
</dbReference>
<comment type="cofactor">
    <cofactor evidence="1">
        <name>Fe(2+)</name>
        <dbReference type="ChEBI" id="CHEBI:29033"/>
    </cofactor>
</comment>
<keyword evidence="6" id="KW-0378">Hydrolase</keyword>
<dbReference type="GO" id="GO:0005737">
    <property type="term" value="C:cytoplasm"/>
    <property type="evidence" value="ECO:0007669"/>
    <property type="project" value="UniProtKB-SubCell"/>
</dbReference>
<evidence type="ECO:0000256" key="5">
    <source>
        <dbReference type="ARBA" id="ARBA00022723"/>
    </source>
</evidence>
<keyword evidence="9" id="KW-1015">Disulfide bond</keyword>
<dbReference type="InterPro" id="IPR003347">
    <property type="entry name" value="JmjC_dom"/>
</dbReference>
<feature type="domain" description="JmjC" evidence="13">
    <location>
        <begin position="113"/>
        <end position="309"/>
    </location>
</feature>
<dbReference type="GO" id="GO:0016787">
    <property type="term" value="F:hydrolase activity"/>
    <property type="evidence" value="ECO:0007669"/>
    <property type="project" value="UniProtKB-KW"/>
</dbReference>
<evidence type="ECO:0000256" key="9">
    <source>
        <dbReference type="ARBA" id="ARBA00023157"/>
    </source>
</evidence>
<reference evidence="14" key="1">
    <citation type="submission" date="2021-09" db="EMBL/GenBank/DDBJ databases">
        <authorList>
            <person name="Martin H S."/>
        </authorList>
    </citation>
    <scope>NUCLEOTIDE SEQUENCE</scope>
</reference>
<dbReference type="InterPro" id="IPR041667">
    <property type="entry name" value="Cupin_8"/>
</dbReference>
<evidence type="ECO:0000256" key="1">
    <source>
        <dbReference type="ARBA" id="ARBA00001954"/>
    </source>
</evidence>
<evidence type="ECO:0000256" key="7">
    <source>
        <dbReference type="ARBA" id="ARBA00023002"/>
    </source>
</evidence>
<comment type="subcellular location">
    <subcellularLocation>
        <location evidence="3">Cytoplasm</location>
    </subcellularLocation>
    <subcellularLocation>
        <location evidence="2">Nucleus</location>
    </subcellularLocation>
</comment>
<dbReference type="FunFam" id="2.60.120.10:FF:000059">
    <property type="entry name" value="jmjC domain-containing protein 7"/>
    <property type="match status" value="1"/>
</dbReference>
<evidence type="ECO:0000256" key="8">
    <source>
        <dbReference type="ARBA" id="ARBA00023004"/>
    </source>
</evidence>
<dbReference type="GO" id="GO:0046872">
    <property type="term" value="F:metal ion binding"/>
    <property type="evidence" value="ECO:0007669"/>
    <property type="project" value="UniProtKB-KW"/>
</dbReference>
<evidence type="ECO:0000256" key="11">
    <source>
        <dbReference type="ARBA" id="ARBA00066577"/>
    </source>
</evidence>
<evidence type="ECO:0000256" key="4">
    <source>
        <dbReference type="ARBA" id="ARBA00022490"/>
    </source>
</evidence>
<evidence type="ECO:0000256" key="10">
    <source>
        <dbReference type="ARBA" id="ARBA00023242"/>
    </source>
</evidence>
<dbReference type="InterPro" id="IPR014710">
    <property type="entry name" value="RmlC-like_jellyroll"/>
</dbReference>
<keyword evidence="15" id="KW-1185">Reference proteome</keyword>
<evidence type="ECO:0000256" key="6">
    <source>
        <dbReference type="ARBA" id="ARBA00022801"/>
    </source>
</evidence>
<evidence type="ECO:0000256" key="3">
    <source>
        <dbReference type="ARBA" id="ARBA00004496"/>
    </source>
</evidence>
<evidence type="ECO:0000313" key="14">
    <source>
        <dbReference type="EMBL" id="CAG9570798.1"/>
    </source>
</evidence>
<dbReference type="GO" id="GO:0005634">
    <property type="term" value="C:nucleus"/>
    <property type="evidence" value="ECO:0007669"/>
    <property type="project" value="UniProtKB-SubCell"/>
</dbReference>
<dbReference type="Gene3D" id="2.60.120.10">
    <property type="entry name" value="Jelly Rolls"/>
    <property type="match status" value="1"/>
</dbReference>
<name>A0A8J2QX45_9NEOP</name>
<evidence type="ECO:0000256" key="2">
    <source>
        <dbReference type="ARBA" id="ARBA00004123"/>
    </source>
</evidence>
<comment type="caution">
    <text evidence="14">The sequence shown here is derived from an EMBL/GenBank/DDBJ whole genome shotgun (WGS) entry which is preliminary data.</text>
</comment>
<sequence>MVDRVTEAFKTLNAESSDLYLTGDIDQVDDLDPLTFHRDYVSKNMPVVIKAGCADWPATKKWSADYFRENLGDKVVTVTLTPNGLADGITKNEIGEEYFVTPYEVEMMMKEFLDILYQKNENIIPYIQRQNSNLTEDFGELIQDVDKHISFASKAFNKKPDAINFWMGDERAVTSMHKDPYENIYCVINGYKDFILIPPTDLPFVPYKRYPQAEFKRTGDNWSIVPKTTDLEVDGELPWICIDPLNPDYMKYPEFRFANKFQVRLYKGDCLYLPSLWFHHVRQSHGCIAVNYWYDMEFDIKYCYFKMLEKLCNKY</sequence>
<evidence type="ECO:0000256" key="12">
    <source>
        <dbReference type="ARBA" id="ARBA00071397"/>
    </source>
</evidence>
<dbReference type="EC" id="1.14.11.63" evidence="11"/>
<dbReference type="GO" id="GO:0106155">
    <property type="term" value="F:peptidyl-lysine 3-dioxygenase activity"/>
    <property type="evidence" value="ECO:0007669"/>
    <property type="project" value="UniProtKB-EC"/>
</dbReference>
<dbReference type="Proteomes" id="UP000789524">
    <property type="component" value="Unassembled WGS sequence"/>
</dbReference>
<dbReference type="PANTHER" id="PTHR12461:SF99">
    <property type="entry name" value="BIFUNCTIONAL PEPTIDASE AND (3S)-LYSYL HYDROXYLASE JMJD7"/>
    <property type="match status" value="1"/>
</dbReference>
<accession>A0A8J2QX45</accession>
<dbReference type="PROSITE" id="PS51184">
    <property type="entry name" value="JMJC"/>
    <property type="match status" value="1"/>
</dbReference>
<dbReference type="PANTHER" id="PTHR12461">
    <property type="entry name" value="HYPOXIA-INDUCIBLE FACTOR 1 ALPHA INHIBITOR-RELATED"/>
    <property type="match status" value="1"/>
</dbReference>
<keyword evidence="8" id="KW-0408">Iron</keyword>
<organism evidence="14 15">
    <name type="scientific">Danaus chrysippus</name>
    <name type="common">African queen</name>
    <dbReference type="NCBI Taxonomy" id="151541"/>
    <lineage>
        <taxon>Eukaryota</taxon>
        <taxon>Metazoa</taxon>
        <taxon>Ecdysozoa</taxon>
        <taxon>Arthropoda</taxon>
        <taxon>Hexapoda</taxon>
        <taxon>Insecta</taxon>
        <taxon>Pterygota</taxon>
        <taxon>Neoptera</taxon>
        <taxon>Endopterygota</taxon>
        <taxon>Lepidoptera</taxon>
        <taxon>Glossata</taxon>
        <taxon>Ditrysia</taxon>
        <taxon>Papilionoidea</taxon>
        <taxon>Nymphalidae</taxon>
        <taxon>Danainae</taxon>
        <taxon>Danaini</taxon>
        <taxon>Danaina</taxon>
        <taxon>Danaus</taxon>
        <taxon>Anosia</taxon>
    </lineage>
</organism>
<dbReference type="AlphaFoldDB" id="A0A8J2QX45"/>
<dbReference type="Pfam" id="PF13621">
    <property type="entry name" value="Cupin_8"/>
    <property type="match status" value="1"/>
</dbReference>
<dbReference type="SUPFAM" id="SSF51197">
    <property type="entry name" value="Clavaminate synthase-like"/>
    <property type="match status" value="1"/>
</dbReference>
<evidence type="ECO:0000259" key="13">
    <source>
        <dbReference type="PROSITE" id="PS51184"/>
    </source>
</evidence>
<keyword evidence="4" id="KW-0963">Cytoplasm</keyword>
<dbReference type="OrthoDB" id="415358at2759"/>
<keyword evidence="7" id="KW-0560">Oxidoreductase</keyword>
<proteinExistence type="predicted"/>
<gene>
    <name evidence="14" type="ORF">DCHRY22_LOCUS9468</name>
</gene>
<protein>
    <recommendedName>
        <fullName evidence="12">Bifunctional peptidase and (3S)-lysyl hydroxylase JMJD7</fullName>
        <ecNumber evidence="11">1.14.11.63</ecNumber>
    </recommendedName>
</protein>
<keyword evidence="5" id="KW-0479">Metal-binding</keyword>
<keyword evidence="10" id="KW-0539">Nucleus</keyword>